<reference evidence="2" key="1">
    <citation type="submission" date="2022-09" db="EMBL/GenBank/DDBJ databases">
        <title>Actin cytoskeleton and complex cell architecture in an #Asgard archaeon.</title>
        <authorList>
            <person name="Ponce Toledo R.I."/>
            <person name="Schleper C."/>
            <person name="Rodrigues Oliveira T."/>
            <person name="Wollweber F."/>
            <person name="Xu J."/>
            <person name="Rittmann S."/>
            <person name="Klingl A."/>
            <person name="Pilhofer M."/>
        </authorList>
    </citation>
    <scope>NUCLEOTIDE SEQUENCE</scope>
    <source>
        <strain evidence="2">B-35</strain>
    </source>
</reference>
<feature type="domain" description="GP-PDE" evidence="1">
    <location>
        <begin position="15"/>
        <end position="288"/>
    </location>
</feature>
<dbReference type="SUPFAM" id="SSF51695">
    <property type="entry name" value="PLC-like phosphodiesterases"/>
    <property type="match status" value="1"/>
</dbReference>
<evidence type="ECO:0000313" key="2">
    <source>
        <dbReference type="EMBL" id="UYP45446.1"/>
    </source>
</evidence>
<dbReference type="Gene3D" id="3.20.20.190">
    <property type="entry name" value="Phosphatidylinositol (PI) phosphodiesterase"/>
    <property type="match status" value="1"/>
</dbReference>
<protein>
    <recommendedName>
        <fullName evidence="1">GP-PDE domain-containing protein</fullName>
    </recommendedName>
</protein>
<gene>
    <name evidence="2" type="ORF">NEF87_001731</name>
</gene>
<dbReference type="PANTHER" id="PTHR46211">
    <property type="entry name" value="GLYCEROPHOSPHORYL DIESTER PHOSPHODIESTERASE"/>
    <property type="match status" value="1"/>
</dbReference>
<dbReference type="InterPro" id="IPR017946">
    <property type="entry name" value="PLC-like_Pdiesterase_TIM-brl"/>
</dbReference>
<sequence>MWQISRIPFVKNYRPLVMAHRGDSANVPENTLASFEDAYKLNVDCIESDTHLTKDGQFVLFHDDKLDRTTDGTGLIADYTVEELKKLDTGFHFSGTPDNPHPFRGKGYHIHTIDEILPTFPDVRFNLDIKSKNPKAPELLAKKLADLEVEERVMVGSFHQGQIRLFRKNSKIPTGAGSREVLSFWRKSKSWIRKHPEIIQNNNPVNPDDIDRNQKEVFGKLLPYYALQIPEGYLFLQIVKPEFVIFAHHMGIAVHIWTINEAKAMKRLLEWGVDGIFTDHPRILLEVVGSINK</sequence>
<name>A0ABY6HPJ8_9ARCH</name>
<evidence type="ECO:0000313" key="3">
    <source>
        <dbReference type="Proteomes" id="UP001208689"/>
    </source>
</evidence>
<evidence type="ECO:0000259" key="1">
    <source>
        <dbReference type="PROSITE" id="PS51704"/>
    </source>
</evidence>
<dbReference type="PANTHER" id="PTHR46211:SF14">
    <property type="entry name" value="GLYCEROPHOSPHODIESTER PHOSPHODIESTERASE"/>
    <property type="match status" value="1"/>
</dbReference>
<keyword evidence="3" id="KW-1185">Reference proteome</keyword>
<dbReference type="InterPro" id="IPR030395">
    <property type="entry name" value="GP_PDE_dom"/>
</dbReference>
<organism evidence="2 3">
    <name type="scientific">Candidatus Lokiarchaeum ossiferum</name>
    <dbReference type="NCBI Taxonomy" id="2951803"/>
    <lineage>
        <taxon>Archaea</taxon>
        <taxon>Promethearchaeati</taxon>
        <taxon>Promethearchaeota</taxon>
        <taxon>Promethearchaeia</taxon>
        <taxon>Promethearchaeales</taxon>
        <taxon>Promethearchaeaceae</taxon>
        <taxon>Candidatus Lokiarchaeum</taxon>
    </lineage>
</organism>
<dbReference type="Pfam" id="PF03009">
    <property type="entry name" value="GDPD"/>
    <property type="match status" value="1"/>
</dbReference>
<dbReference type="EMBL" id="CP104013">
    <property type="protein sequence ID" value="UYP45446.1"/>
    <property type="molecule type" value="Genomic_DNA"/>
</dbReference>
<dbReference type="CDD" id="cd08561">
    <property type="entry name" value="GDPD_cytoplasmic_ScUgpQ2_like"/>
    <property type="match status" value="1"/>
</dbReference>
<proteinExistence type="predicted"/>
<dbReference type="Proteomes" id="UP001208689">
    <property type="component" value="Chromosome"/>
</dbReference>
<dbReference type="PROSITE" id="PS51704">
    <property type="entry name" value="GP_PDE"/>
    <property type="match status" value="1"/>
</dbReference>
<accession>A0ABY6HPJ8</accession>